<evidence type="ECO:0000259" key="3">
    <source>
        <dbReference type="Pfam" id="PF14681"/>
    </source>
</evidence>
<reference evidence="7" key="1">
    <citation type="submission" date="2018-09" db="EMBL/GenBank/DDBJ databases">
        <title>Complete Genome Sequencing of Sulfolobus sp. JCM 16834.</title>
        <authorList>
            <person name="Kato S."/>
            <person name="Itoh T."/>
            <person name="Ohkuma M."/>
        </authorList>
    </citation>
    <scope>NUCLEOTIDE SEQUENCE [LARGE SCALE GENOMIC DNA]</scope>
    <source>
        <strain evidence="7">IC-007</strain>
    </source>
</reference>
<dbReference type="GO" id="GO:0006223">
    <property type="term" value="P:uracil salvage"/>
    <property type="evidence" value="ECO:0007669"/>
    <property type="project" value="InterPro"/>
</dbReference>
<keyword evidence="2" id="KW-0342">GTP-binding</keyword>
<evidence type="ECO:0000313" key="7">
    <source>
        <dbReference type="Proteomes" id="UP000325030"/>
    </source>
</evidence>
<dbReference type="EMBL" id="AP018929">
    <property type="protein sequence ID" value="BBG24500.1"/>
    <property type="molecule type" value="Genomic_DNA"/>
</dbReference>
<dbReference type="InterPro" id="IPR029057">
    <property type="entry name" value="PRTase-like"/>
</dbReference>
<dbReference type="HAMAP" id="MF_01218_A">
    <property type="entry name" value="Upp_A"/>
    <property type="match status" value="1"/>
</dbReference>
<dbReference type="GO" id="GO:0000287">
    <property type="term" value="F:magnesium ion binding"/>
    <property type="evidence" value="ECO:0007669"/>
    <property type="project" value="UniProtKB-UniRule"/>
</dbReference>
<accession>A0A510DWY9</accession>
<keyword evidence="1 2" id="KW-0460">Magnesium</keyword>
<dbReference type="RefSeq" id="WP_054844880.1">
    <property type="nucleotide sequence ID" value="NZ_AP018929.1"/>
</dbReference>
<dbReference type="GeneID" id="41718140"/>
<feature type="binding site" evidence="2">
    <location>
        <begin position="140"/>
        <end position="148"/>
    </location>
    <ligand>
        <name>5-phospho-alpha-D-ribose 1-diphosphate</name>
        <dbReference type="ChEBI" id="CHEBI:58017"/>
    </ligand>
</feature>
<protein>
    <recommendedName>
        <fullName evidence="2">Uracil phosphoribosyltransferase</fullName>
        <ecNumber evidence="2">2.4.2.9</ecNumber>
    </recommendedName>
    <alternativeName>
        <fullName evidence="2">UMP pyrophosphorylase</fullName>
    </alternativeName>
    <alternativeName>
        <fullName evidence="2">UPRTase</fullName>
    </alternativeName>
</protein>
<dbReference type="NCBIfam" id="NF001097">
    <property type="entry name" value="PRK00129.1"/>
    <property type="match status" value="1"/>
</dbReference>
<comment type="cofactor">
    <cofactor evidence="2">
        <name>Mg(2+)</name>
        <dbReference type="ChEBI" id="CHEBI:18420"/>
    </cofactor>
    <text evidence="2">Binds 1 Mg(2+) ion per subunit. The magnesium is bound as Mg-PRPP.</text>
</comment>
<dbReference type="Gene3D" id="3.40.50.2020">
    <property type="match status" value="1"/>
</dbReference>
<dbReference type="Pfam" id="PF14681">
    <property type="entry name" value="UPRTase"/>
    <property type="match status" value="1"/>
</dbReference>
<name>A0A510E5D9_9CREN</name>
<keyword evidence="6" id="KW-1185">Reference proteome</keyword>
<reference evidence="5 6" key="2">
    <citation type="journal article" date="2020" name="Int. J. Syst. Evol. Microbiol.">
        <title>Sulfuracidifex tepidarius gen. nov., sp. nov. and transfer of Sulfolobus metallicus Huber and Stetter 1992 to the genus Sulfuracidifex as Sulfuracidifex metallicus comb. nov.</title>
        <authorList>
            <person name="Itoh T."/>
            <person name="Miura T."/>
            <person name="Sakai H.D."/>
            <person name="Kato S."/>
            <person name="Ohkuma M."/>
            <person name="Takashina T."/>
        </authorList>
    </citation>
    <scope>NUCLEOTIDE SEQUENCE</scope>
    <source>
        <strain evidence="4 6">IC-006</strain>
        <strain evidence="5">IC-007</strain>
    </source>
</reference>
<dbReference type="InterPro" id="IPR034331">
    <property type="entry name" value="Upp_A"/>
</dbReference>
<feature type="binding site" evidence="2">
    <location>
        <position position="80"/>
    </location>
    <ligand>
        <name>5-phospho-alpha-D-ribose 1-diphosphate</name>
        <dbReference type="ChEBI" id="CHEBI:58017"/>
    </ligand>
</feature>
<keyword evidence="2 5" id="KW-0328">Glycosyltransferase</keyword>
<feature type="binding site" evidence="2">
    <location>
        <position position="203"/>
    </location>
    <ligand>
        <name>uracil</name>
        <dbReference type="ChEBI" id="CHEBI:17568"/>
    </ligand>
</feature>
<evidence type="ECO:0000256" key="1">
    <source>
        <dbReference type="ARBA" id="ARBA00022842"/>
    </source>
</evidence>
<sequence length="216" mass="24262">MPLFLVQKPFTLHILTKLRDYSTDQINFRKNMVRLGRILGYEICNTLDFKLTEVTTPLKVKAYGIEIYDIENIVIINILRAANPLVEGLLKAFPAARQGVIAASRKETEGNTVPKEMDVEIFYKKIPKIRKDIDNVIIADPMIATASTMIKILQIIESHNPKRVYIASVIGSVYGIRRILEIYPSVNIFTVSIDPELNNLGYILPGLGDAGDRAFG</sequence>
<dbReference type="GO" id="GO:0005525">
    <property type="term" value="F:GTP binding"/>
    <property type="evidence" value="ECO:0007669"/>
    <property type="project" value="UniProtKB-KW"/>
</dbReference>
<keyword evidence="2" id="KW-0021">Allosteric enzyme</keyword>
<comment type="pathway">
    <text evidence="2">Pyrimidine metabolism; UMP biosynthesis via salvage pathway; UMP from uracil: step 1/1.</text>
</comment>
<dbReference type="EC" id="2.4.2.9" evidence="2"/>
<dbReference type="GO" id="GO:0004845">
    <property type="term" value="F:uracil phosphoribosyltransferase activity"/>
    <property type="evidence" value="ECO:0007669"/>
    <property type="project" value="UniProtKB-UniRule"/>
</dbReference>
<evidence type="ECO:0000256" key="2">
    <source>
        <dbReference type="HAMAP-Rule" id="MF_01218"/>
    </source>
</evidence>
<evidence type="ECO:0000313" key="4">
    <source>
        <dbReference type="EMBL" id="BBG24500.1"/>
    </source>
</evidence>
<dbReference type="InterPro" id="IPR000836">
    <property type="entry name" value="PRTase_dom"/>
</dbReference>
<accession>A0A510E5D9</accession>
<dbReference type="AlphaFoldDB" id="A0A510E5D9"/>
<comment type="catalytic activity">
    <reaction evidence="2">
        <text>UMP + diphosphate = 5-phospho-alpha-D-ribose 1-diphosphate + uracil</text>
        <dbReference type="Rhea" id="RHEA:13017"/>
        <dbReference type="ChEBI" id="CHEBI:17568"/>
        <dbReference type="ChEBI" id="CHEBI:33019"/>
        <dbReference type="ChEBI" id="CHEBI:57865"/>
        <dbReference type="ChEBI" id="CHEBI:58017"/>
        <dbReference type="EC" id="2.4.2.9"/>
    </reaction>
</comment>
<dbReference type="STRING" id="1294262.GCA_001316085_00187"/>
<keyword evidence="2" id="KW-0547">Nucleotide-binding</keyword>
<dbReference type="OrthoDB" id="80352at2157"/>
<gene>
    <name evidence="2" type="primary">upp</name>
    <name evidence="4" type="ORF">IC006_1822</name>
    <name evidence="5" type="ORF">IC007_1800</name>
</gene>
<feature type="binding site" evidence="2">
    <location>
        <position position="105"/>
    </location>
    <ligand>
        <name>5-phospho-alpha-D-ribose 1-diphosphate</name>
        <dbReference type="ChEBI" id="CHEBI:58017"/>
    </ligand>
</feature>
<evidence type="ECO:0000313" key="5">
    <source>
        <dbReference type="EMBL" id="BBG27258.1"/>
    </source>
</evidence>
<dbReference type="EMBL" id="AP018930">
    <property type="protein sequence ID" value="BBG27258.1"/>
    <property type="molecule type" value="Genomic_DNA"/>
</dbReference>
<comment type="function">
    <text evidence="2">Catalyzes the conversion of uracil and 5-phospho-alpha-D-ribose 1-diphosphate (PRPP) to UMP and diphosphate.</text>
</comment>
<dbReference type="GO" id="GO:0044206">
    <property type="term" value="P:UMP salvage"/>
    <property type="evidence" value="ECO:0007669"/>
    <property type="project" value="UniProtKB-UniRule"/>
</dbReference>
<organism evidence="5 7">
    <name type="scientific">Sulfuracidifex tepidarius</name>
    <dbReference type="NCBI Taxonomy" id="1294262"/>
    <lineage>
        <taxon>Archaea</taxon>
        <taxon>Thermoproteota</taxon>
        <taxon>Thermoprotei</taxon>
        <taxon>Sulfolobales</taxon>
        <taxon>Sulfolobaceae</taxon>
        <taxon>Sulfuracidifex</taxon>
    </lineage>
</organism>
<comment type="activity regulation">
    <text evidence="2">Allosterically activated by GTP.</text>
</comment>
<feature type="domain" description="Phosphoribosyltransferase" evidence="3">
    <location>
        <begin position="6"/>
        <end position="216"/>
    </location>
</feature>
<dbReference type="CDD" id="cd06223">
    <property type="entry name" value="PRTases_typeI"/>
    <property type="match status" value="1"/>
</dbReference>
<dbReference type="SUPFAM" id="SSF53271">
    <property type="entry name" value="PRTase-like"/>
    <property type="match status" value="1"/>
</dbReference>
<proteinExistence type="inferred from homology"/>
<feature type="binding site" evidence="2">
    <location>
        <begin position="208"/>
        <end position="210"/>
    </location>
    <ligand>
        <name>uracil</name>
        <dbReference type="ChEBI" id="CHEBI:17568"/>
    </ligand>
</feature>
<keyword evidence="2" id="KW-0808">Transferase</keyword>
<feature type="binding site" evidence="2">
    <location>
        <begin position="30"/>
        <end position="34"/>
    </location>
    <ligand>
        <name>GTP</name>
        <dbReference type="ChEBI" id="CHEBI:37565"/>
    </ligand>
</feature>
<feature type="binding site" evidence="2">
    <location>
        <position position="209"/>
    </location>
    <ligand>
        <name>5-phospho-alpha-D-ribose 1-diphosphate</name>
        <dbReference type="ChEBI" id="CHEBI:58017"/>
    </ligand>
</feature>
<dbReference type="Proteomes" id="UP000322983">
    <property type="component" value="Chromosome"/>
</dbReference>
<dbReference type="UniPathway" id="UPA00574">
    <property type="reaction ID" value="UER00636"/>
</dbReference>
<dbReference type="KEGG" id="step:IC006_1822"/>
<dbReference type="Proteomes" id="UP000325030">
    <property type="component" value="Chromosome"/>
</dbReference>
<evidence type="ECO:0000313" key="6">
    <source>
        <dbReference type="Proteomes" id="UP000322983"/>
    </source>
</evidence>
<comment type="similarity">
    <text evidence="2">Belongs to the UPRTase family.</text>
</comment>